<keyword evidence="7 10" id="KW-0408">Iron</keyword>
<evidence type="ECO:0000256" key="7">
    <source>
        <dbReference type="ARBA" id="ARBA00023004"/>
    </source>
</evidence>
<evidence type="ECO:0000259" key="11">
    <source>
        <dbReference type="PROSITE" id="PS51918"/>
    </source>
</evidence>
<dbReference type="InterPro" id="IPR058240">
    <property type="entry name" value="rSAM_sf"/>
</dbReference>
<dbReference type="SFLD" id="SFLDF00562">
    <property type="entry name" value="HemN-like__clustered_with_heat"/>
    <property type="match status" value="1"/>
</dbReference>
<dbReference type="NCBIfam" id="TIGR00539">
    <property type="entry name" value="hemN_rel"/>
    <property type="match status" value="1"/>
</dbReference>
<dbReference type="GO" id="GO:0046872">
    <property type="term" value="F:metal ion binding"/>
    <property type="evidence" value="ECO:0007669"/>
    <property type="project" value="UniProtKB-UniRule"/>
</dbReference>
<gene>
    <name evidence="12" type="ORF">BLL52_2135</name>
</gene>
<dbReference type="EMBL" id="MSYM01000013">
    <property type="protein sequence ID" value="OLP05906.1"/>
    <property type="molecule type" value="Genomic_DNA"/>
</dbReference>
<dbReference type="InterPro" id="IPR013785">
    <property type="entry name" value="Aldolase_TIM"/>
</dbReference>
<dbReference type="Pfam" id="PF06969">
    <property type="entry name" value="HemN_C"/>
    <property type="match status" value="1"/>
</dbReference>
<comment type="caution">
    <text evidence="12">The sequence shown here is derived from an EMBL/GenBank/DDBJ whole genome shotgun (WGS) entry which is preliminary data.</text>
</comment>
<sequence>MIPILPEPSTPDEPVQPRDIQHYLRPGTLQLASLPPLSLYVHLPWCLKKCPYCDFNSHELRATDLPEQTYINALIADLEAALPLIWGRSVKSIFIGGGTPSLFSPQAIDQLLAALRARLRLAPDCEITLEANPGTFETNRFKAFRAAGVTRLSVGVQSFNDDHLQTLGRVHNRAQALAALAEAALYFDTFNLDLMYALPGQSLDDLRADVATALSFQPPHLSIYQLTIEPNTAFAKFPPAAVDDDMVAEMLDLITDLSAQHGLQRYEVSAYARPGHVCAHNLNYWQFGDYLGIGAGAHSKLSFAHRVLRQVRLRDPTRYMAQAAVGSAIAQEHEVSRIDLPFEFMLNALRLADGFELQRFTERTGLPISAIARTLQQAQQRGLVLCDLTHARPTARGFDFLNDLQAMFLPGA</sequence>
<evidence type="ECO:0000256" key="3">
    <source>
        <dbReference type="ARBA" id="ARBA00017228"/>
    </source>
</evidence>
<keyword evidence="12" id="KW-0560">Oxidoreductase</keyword>
<dbReference type="SFLD" id="SFLDG01065">
    <property type="entry name" value="anaerobic_coproporphyrinogen-I"/>
    <property type="match status" value="1"/>
</dbReference>
<protein>
    <recommendedName>
        <fullName evidence="3 10">Heme chaperone HemW</fullName>
    </recommendedName>
</protein>
<keyword evidence="9 10" id="KW-0143">Chaperone</keyword>
<evidence type="ECO:0000256" key="1">
    <source>
        <dbReference type="ARBA" id="ARBA00001966"/>
    </source>
</evidence>
<dbReference type="Proteomes" id="UP000185911">
    <property type="component" value="Unassembled WGS sequence"/>
</dbReference>
<evidence type="ECO:0000256" key="9">
    <source>
        <dbReference type="ARBA" id="ARBA00023186"/>
    </source>
</evidence>
<comment type="function">
    <text evidence="10">Probably acts as a heme chaperone, transferring heme to an unknown acceptor. Binds one molecule of heme per monomer, possibly covalently. Binds 1 [4Fe-4S] cluster. The cluster is coordinated with 3 cysteines and an exchangeable S-adenosyl-L-methionine.</text>
</comment>
<dbReference type="PANTHER" id="PTHR13932:SF5">
    <property type="entry name" value="RADICAL S-ADENOSYL METHIONINE DOMAIN-CONTAINING PROTEIN 1, MITOCHONDRIAL"/>
    <property type="match status" value="1"/>
</dbReference>
<keyword evidence="10" id="KW-0963">Cytoplasm</keyword>
<dbReference type="InterPro" id="IPR007197">
    <property type="entry name" value="rSAM"/>
</dbReference>
<feature type="domain" description="Radical SAM core" evidence="11">
    <location>
        <begin position="31"/>
        <end position="264"/>
    </location>
</feature>
<dbReference type="GO" id="GO:0006779">
    <property type="term" value="P:porphyrin-containing compound biosynthetic process"/>
    <property type="evidence" value="ECO:0007669"/>
    <property type="project" value="InterPro"/>
</dbReference>
<keyword evidence="8 10" id="KW-0411">Iron-sulfur</keyword>
<dbReference type="PANTHER" id="PTHR13932">
    <property type="entry name" value="COPROPORPHYRINIGEN III OXIDASE"/>
    <property type="match status" value="1"/>
</dbReference>
<comment type="cofactor">
    <cofactor evidence="1">
        <name>[4Fe-4S] cluster</name>
        <dbReference type="ChEBI" id="CHEBI:49883"/>
    </cofactor>
</comment>
<keyword evidence="4 10" id="KW-0349">Heme</keyword>
<evidence type="ECO:0000256" key="2">
    <source>
        <dbReference type="ARBA" id="ARBA00006100"/>
    </source>
</evidence>
<dbReference type="SFLD" id="SFLDF00288">
    <property type="entry name" value="HemN-like__clustered_with_nucl"/>
    <property type="match status" value="1"/>
</dbReference>
<keyword evidence="13" id="KW-1185">Reference proteome</keyword>
<keyword evidence="10" id="KW-0004">4Fe-4S</keyword>
<evidence type="ECO:0000313" key="13">
    <source>
        <dbReference type="Proteomes" id="UP000185911"/>
    </source>
</evidence>
<evidence type="ECO:0000256" key="6">
    <source>
        <dbReference type="ARBA" id="ARBA00022723"/>
    </source>
</evidence>
<name>A0A1Q8YCY0_9BURK</name>
<evidence type="ECO:0000256" key="5">
    <source>
        <dbReference type="ARBA" id="ARBA00022691"/>
    </source>
</evidence>
<dbReference type="GO" id="GO:0051539">
    <property type="term" value="F:4 iron, 4 sulfur cluster binding"/>
    <property type="evidence" value="ECO:0007669"/>
    <property type="project" value="UniProtKB-UniRule"/>
</dbReference>
<dbReference type="SUPFAM" id="SSF102114">
    <property type="entry name" value="Radical SAM enzymes"/>
    <property type="match status" value="1"/>
</dbReference>
<dbReference type="InterPro" id="IPR010723">
    <property type="entry name" value="HemN_C"/>
</dbReference>
<dbReference type="RefSeq" id="WP_075586462.1">
    <property type="nucleotide sequence ID" value="NZ_MSYM01000013.1"/>
</dbReference>
<reference evidence="12 13" key="1">
    <citation type="submission" date="2017-01" db="EMBL/GenBank/DDBJ databases">
        <title>Genome sequence of Rhodoferax antarcticus ANT.BR, a psychrophilic purple nonsulfur bacterium from an Antarctic microbial mat.</title>
        <authorList>
            <person name="Baker J."/>
            <person name="Riester C."/>
            <person name="Skinner B."/>
            <person name="Newell A."/>
            <person name="Swingley W."/>
            <person name="Madigan M."/>
            <person name="Jung D."/>
            <person name="Asao M."/>
            <person name="Chen M."/>
            <person name="Loughlin P."/>
            <person name="Pan H."/>
            <person name="Lin S."/>
            <person name="Li N."/>
            <person name="Shaw J."/>
            <person name="Prado M."/>
            <person name="Sherman C."/>
            <person name="Li X."/>
            <person name="Tang J."/>
            <person name="Blankenship R."/>
            <person name="Zhao T."/>
            <person name="Touchman J."/>
            <person name="Sattley M."/>
        </authorList>
    </citation>
    <scope>NUCLEOTIDE SEQUENCE [LARGE SCALE GENOMIC DNA]</scope>
    <source>
        <strain evidence="12 13">ANT.BR</strain>
    </source>
</reference>
<dbReference type="GO" id="GO:0005737">
    <property type="term" value="C:cytoplasm"/>
    <property type="evidence" value="ECO:0007669"/>
    <property type="project" value="UniProtKB-SubCell"/>
</dbReference>
<keyword evidence="6 10" id="KW-0479">Metal-binding</keyword>
<dbReference type="GO" id="GO:0004109">
    <property type="term" value="F:coproporphyrinogen oxidase activity"/>
    <property type="evidence" value="ECO:0007669"/>
    <property type="project" value="InterPro"/>
</dbReference>
<dbReference type="PROSITE" id="PS51918">
    <property type="entry name" value="RADICAL_SAM"/>
    <property type="match status" value="1"/>
</dbReference>
<keyword evidence="5 10" id="KW-0949">S-adenosyl-L-methionine</keyword>
<dbReference type="InterPro" id="IPR006638">
    <property type="entry name" value="Elp3/MiaA/NifB-like_rSAM"/>
</dbReference>
<dbReference type="InterPro" id="IPR034505">
    <property type="entry name" value="Coproporphyrinogen-III_oxidase"/>
</dbReference>
<dbReference type="CDD" id="cd01335">
    <property type="entry name" value="Radical_SAM"/>
    <property type="match status" value="1"/>
</dbReference>
<evidence type="ECO:0000256" key="8">
    <source>
        <dbReference type="ARBA" id="ARBA00023014"/>
    </source>
</evidence>
<dbReference type="SFLD" id="SFLDS00029">
    <property type="entry name" value="Radical_SAM"/>
    <property type="match status" value="1"/>
</dbReference>
<dbReference type="Gene3D" id="3.20.20.70">
    <property type="entry name" value="Aldolase class I"/>
    <property type="match status" value="1"/>
</dbReference>
<accession>A0A1Q8YCY0</accession>
<proteinExistence type="inferred from homology"/>
<evidence type="ECO:0000313" key="12">
    <source>
        <dbReference type="EMBL" id="OLP05906.1"/>
    </source>
</evidence>
<dbReference type="STRING" id="81479.RA876_04955"/>
<comment type="similarity">
    <text evidence="2">Belongs to the anaerobic coproporphyrinogen-III oxidase family. HemW subfamily.</text>
</comment>
<dbReference type="Pfam" id="PF04055">
    <property type="entry name" value="Radical_SAM"/>
    <property type="match status" value="1"/>
</dbReference>
<evidence type="ECO:0000256" key="4">
    <source>
        <dbReference type="ARBA" id="ARBA00022617"/>
    </source>
</evidence>
<evidence type="ECO:0000256" key="10">
    <source>
        <dbReference type="RuleBase" id="RU364116"/>
    </source>
</evidence>
<organism evidence="12 13">
    <name type="scientific">Rhodoferax antarcticus ANT.BR</name>
    <dbReference type="NCBI Taxonomy" id="1111071"/>
    <lineage>
        <taxon>Bacteria</taxon>
        <taxon>Pseudomonadati</taxon>
        <taxon>Pseudomonadota</taxon>
        <taxon>Betaproteobacteria</taxon>
        <taxon>Burkholderiales</taxon>
        <taxon>Comamonadaceae</taxon>
        <taxon>Rhodoferax</taxon>
    </lineage>
</organism>
<dbReference type="InterPro" id="IPR004559">
    <property type="entry name" value="HemW-like"/>
</dbReference>
<dbReference type="SMART" id="SM00729">
    <property type="entry name" value="Elp3"/>
    <property type="match status" value="1"/>
</dbReference>
<dbReference type="AlphaFoldDB" id="A0A1Q8YCY0"/>
<comment type="subcellular location">
    <subcellularLocation>
        <location evidence="10">Cytoplasm</location>
    </subcellularLocation>
</comment>